<comment type="catalytic activity">
    <reaction evidence="5">
        <text>(6S)-5-formyl-5,6,7,8-tetrahydrofolate + ATP = (6R)-5,10-methenyltetrahydrofolate + ADP + phosphate</text>
        <dbReference type="Rhea" id="RHEA:10488"/>
        <dbReference type="ChEBI" id="CHEBI:30616"/>
        <dbReference type="ChEBI" id="CHEBI:43474"/>
        <dbReference type="ChEBI" id="CHEBI:57455"/>
        <dbReference type="ChEBI" id="CHEBI:57457"/>
        <dbReference type="ChEBI" id="CHEBI:456216"/>
        <dbReference type="EC" id="6.3.3.2"/>
    </reaction>
</comment>
<evidence type="ECO:0000256" key="1">
    <source>
        <dbReference type="ARBA" id="ARBA00010638"/>
    </source>
</evidence>
<keyword evidence="3 4" id="KW-0067">ATP-binding</keyword>
<evidence type="ECO:0000256" key="5">
    <source>
        <dbReference type="RuleBase" id="RU361279"/>
    </source>
</evidence>
<feature type="binding site" evidence="4">
    <location>
        <begin position="41"/>
        <end position="45"/>
    </location>
    <ligand>
        <name>ATP</name>
        <dbReference type="ChEBI" id="CHEBI:30616"/>
    </ligand>
</feature>
<reference evidence="6 7" key="1">
    <citation type="submission" date="2017-12" db="EMBL/GenBank/DDBJ databases">
        <title>Phylogenetic diversity of female urinary microbiome.</title>
        <authorList>
            <person name="Thomas-White K."/>
            <person name="Wolfe A.J."/>
        </authorList>
    </citation>
    <scope>NUCLEOTIDE SEQUENCE [LARGE SCALE GENOMIC DNA]</scope>
    <source>
        <strain evidence="6 7">UMB0844</strain>
    </source>
</reference>
<proteinExistence type="inferred from homology"/>
<dbReference type="AlphaFoldDB" id="A0A2I1K714"/>
<keyword evidence="6" id="KW-0436">Ligase</keyword>
<dbReference type="Pfam" id="PF01812">
    <property type="entry name" value="5-FTHF_cyc-lig"/>
    <property type="match status" value="1"/>
</dbReference>
<organism evidence="6 7">
    <name type="scientific">Aerococcus christensenii</name>
    <dbReference type="NCBI Taxonomy" id="87541"/>
    <lineage>
        <taxon>Bacteria</taxon>
        <taxon>Bacillati</taxon>
        <taxon>Bacillota</taxon>
        <taxon>Bacilli</taxon>
        <taxon>Lactobacillales</taxon>
        <taxon>Aerococcaceae</taxon>
        <taxon>Aerococcus</taxon>
    </lineage>
</organism>
<dbReference type="PANTHER" id="PTHR23407">
    <property type="entry name" value="ATPASE INHIBITOR/5-FORMYLTETRAHYDROFOLATE CYCLO-LIGASE"/>
    <property type="match status" value="1"/>
</dbReference>
<dbReference type="Proteomes" id="UP000234775">
    <property type="component" value="Unassembled WGS sequence"/>
</dbReference>
<gene>
    <name evidence="6" type="ORF">CYJ27_05030</name>
</gene>
<sequence length="224" mass="25382">MSITRSLLLEGRSVPPNIPNAQTILNFTLAKKSERTISMDKATLRHQIKKKRPLLSPAYYDKANKIISNRILNLDIFQSAQTILAFSAMTYEFDSSILQQKAYQQEKKWLLPRVQGKSLSLHAVTPGQTLELSSFGIQEPSLSVPTTSLQDVDLIILPCLSCNHFGERLGYGGGYYDRLLMHYTGATLLPYFEKLMVEVIPTDRYDRKADLVVTEKGLFSRPHF</sequence>
<evidence type="ECO:0000256" key="4">
    <source>
        <dbReference type="PIRSR" id="PIRSR006806-1"/>
    </source>
</evidence>
<keyword evidence="7" id="KW-1185">Reference proteome</keyword>
<dbReference type="Gene3D" id="3.40.50.10420">
    <property type="entry name" value="NagB/RpiA/CoA transferase-like"/>
    <property type="match status" value="1"/>
</dbReference>
<dbReference type="GO" id="GO:0005524">
    <property type="term" value="F:ATP binding"/>
    <property type="evidence" value="ECO:0007669"/>
    <property type="project" value="UniProtKB-KW"/>
</dbReference>
<accession>A0A2I1K714</accession>
<dbReference type="GO" id="GO:0030272">
    <property type="term" value="F:5-formyltetrahydrofolate cyclo-ligase activity"/>
    <property type="evidence" value="ECO:0007669"/>
    <property type="project" value="UniProtKB-EC"/>
</dbReference>
<evidence type="ECO:0000313" key="7">
    <source>
        <dbReference type="Proteomes" id="UP000234775"/>
    </source>
</evidence>
<keyword evidence="5" id="KW-0479">Metal-binding</keyword>
<keyword evidence="5" id="KW-0460">Magnesium</keyword>
<evidence type="ECO:0000313" key="6">
    <source>
        <dbReference type="EMBL" id="PKY91431.1"/>
    </source>
</evidence>
<dbReference type="PANTHER" id="PTHR23407:SF1">
    <property type="entry name" value="5-FORMYLTETRAHYDROFOLATE CYCLO-LIGASE"/>
    <property type="match status" value="1"/>
</dbReference>
<dbReference type="InterPro" id="IPR002698">
    <property type="entry name" value="FTHF_cligase"/>
</dbReference>
<dbReference type="GO" id="GO:0046872">
    <property type="term" value="F:metal ion binding"/>
    <property type="evidence" value="ECO:0007669"/>
    <property type="project" value="UniProtKB-KW"/>
</dbReference>
<dbReference type="InterPro" id="IPR024185">
    <property type="entry name" value="FTHF_cligase-like_sf"/>
</dbReference>
<dbReference type="PIRSF" id="PIRSF006806">
    <property type="entry name" value="FTHF_cligase"/>
    <property type="match status" value="1"/>
</dbReference>
<dbReference type="EMBL" id="PKGZ01000003">
    <property type="protein sequence ID" value="PKY91431.1"/>
    <property type="molecule type" value="Genomic_DNA"/>
</dbReference>
<protein>
    <recommendedName>
        <fullName evidence="5">5-formyltetrahydrofolate cyclo-ligase</fullName>
        <ecNumber evidence="5">6.3.3.2</ecNumber>
    </recommendedName>
</protein>
<dbReference type="GO" id="GO:0009396">
    <property type="term" value="P:folic acid-containing compound biosynthetic process"/>
    <property type="evidence" value="ECO:0007669"/>
    <property type="project" value="TreeGrafter"/>
</dbReference>
<dbReference type="SUPFAM" id="SSF100950">
    <property type="entry name" value="NagB/RpiA/CoA transferase-like"/>
    <property type="match status" value="1"/>
</dbReference>
<dbReference type="GO" id="GO:0035999">
    <property type="term" value="P:tetrahydrofolate interconversion"/>
    <property type="evidence" value="ECO:0007669"/>
    <property type="project" value="TreeGrafter"/>
</dbReference>
<comment type="caution">
    <text evidence="6">The sequence shown here is derived from an EMBL/GenBank/DDBJ whole genome shotgun (WGS) entry which is preliminary data.</text>
</comment>
<feature type="binding site" evidence="4">
    <location>
        <position position="92"/>
    </location>
    <ligand>
        <name>substrate</name>
    </ligand>
</feature>
<comment type="cofactor">
    <cofactor evidence="5">
        <name>Mg(2+)</name>
        <dbReference type="ChEBI" id="CHEBI:18420"/>
    </cofactor>
</comment>
<comment type="similarity">
    <text evidence="1 5">Belongs to the 5-formyltetrahydrofolate cyclo-ligase family.</text>
</comment>
<name>A0A2I1K714_9LACT</name>
<evidence type="ECO:0000256" key="3">
    <source>
        <dbReference type="ARBA" id="ARBA00022840"/>
    </source>
</evidence>
<evidence type="ECO:0000256" key="2">
    <source>
        <dbReference type="ARBA" id="ARBA00022741"/>
    </source>
</evidence>
<dbReference type="InterPro" id="IPR037171">
    <property type="entry name" value="NagB/RpiA_transferase-like"/>
</dbReference>
<feature type="binding site" evidence="4">
    <location>
        <begin position="168"/>
        <end position="176"/>
    </location>
    <ligand>
        <name>ATP</name>
        <dbReference type="ChEBI" id="CHEBI:30616"/>
    </ligand>
</feature>
<dbReference type="EC" id="6.3.3.2" evidence="5"/>
<keyword evidence="2 4" id="KW-0547">Nucleotide-binding</keyword>
<dbReference type="NCBIfam" id="TIGR02727">
    <property type="entry name" value="MTHFS_bact"/>
    <property type="match status" value="1"/>
</dbReference>